<dbReference type="InterPro" id="IPR000192">
    <property type="entry name" value="Aminotrans_V_dom"/>
</dbReference>
<reference evidence="5 6" key="1">
    <citation type="submission" date="2020-06" db="EMBL/GenBank/DDBJ databases">
        <authorList>
            <person name="Li R."/>
            <person name="Bekaert M."/>
        </authorList>
    </citation>
    <scope>NUCLEOTIDE SEQUENCE [LARGE SCALE GENOMIC DNA]</scope>
    <source>
        <strain evidence="6">wild</strain>
    </source>
</reference>
<dbReference type="InterPro" id="IPR002516">
    <property type="entry name" value="Glyco_trans_11"/>
</dbReference>
<dbReference type="CDD" id="cd11301">
    <property type="entry name" value="Fut1_Fut2_like"/>
    <property type="match status" value="1"/>
</dbReference>
<dbReference type="GO" id="GO:0016020">
    <property type="term" value="C:membrane"/>
    <property type="evidence" value="ECO:0007669"/>
    <property type="project" value="InterPro"/>
</dbReference>
<dbReference type="GO" id="GO:0008107">
    <property type="term" value="F:galactoside 2-alpha-L-fucosyltransferase activity"/>
    <property type="evidence" value="ECO:0007669"/>
    <property type="project" value="InterPro"/>
</dbReference>
<keyword evidence="2" id="KW-0808">Transferase</keyword>
<name>A0A6J8E854_MYTCO</name>
<dbReference type="SUPFAM" id="SSF53383">
    <property type="entry name" value="PLP-dependent transferases"/>
    <property type="match status" value="1"/>
</dbReference>
<accession>A0A6J8E854</accession>
<dbReference type="Pfam" id="PF01531">
    <property type="entry name" value="Glyco_transf_11"/>
    <property type="match status" value="1"/>
</dbReference>
<dbReference type="EC" id="4.4.1.36" evidence="5"/>
<evidence type="ECO:0000313" key="6">
    <source>
        <dbReference type="Proteomes" id="UP000507470"/>
    </source>
</evidence>
<feature type="domain" description="Aminotransferase class V" evidence="4">
    <location>
        <begin position="18"/>
        <end position="268"/>
    </location>
</feature>
<dbReference type="PANTHER" id="PTHR43092">
    <property type="entry name" value="L-CYSTEINE DESULFHYDRASE"/>
    <property type="match status" value="1"/>
</dbReference>
<protein>
    <submittedName>
        <fullName evidence="5">EGT2</fullName>
        <ecNumber evidence="5">4.4.1.36</ecNumber>
    </submittedName>
</protein>
<gene>
    <name evidence="5" type="ORF">MCOR_48357</name>
</gene>
<sequence length="684" mass="79531">MGEMYDLPDLWGNKTEFTKLEEATTALAGFVKADAEDFVFVQNITTGVNTVLKSLRLNPDDIIVYTDMAYCAIQYTCEELVKHSECKGKVSKHMLFSFEFPIKSEDDVIEAFRSYFSKNKNVRIVIIEHISSPLSVRIPIEKLIPLCKEYGVLKLIDGAHALGQIPLNLRELNADFYTGNLHKWFYCPRGCAFLYMKKIHKDWVKPLVTSFRHYEGFHNMLHTQGTRDTSVFCVVPEAIKFYSDIGGYEKIHNYVAPLIEKAACMLTDAWKTNTLPIPKSMEPPFMRLVQLPQQQKQLIDENKQNKIVDNIIKNKIAIYPVVFGEQTYLRITANVYNTDEDYRKLYNGWCSRCIVISLVTAVFFIIFEYKLFYMTDENALSENRIQMLMPKPKTFKVKHKICPMFECGTCGIGNAIFQFASAFGIALHLNMTLVITENDLFNTIFDIKDKNIQKHKSRHICDKMPIITEKFGCCAYDSKFRNLNSSRDYRLRHYLHSWKYFHGYEDRIRKVLVFKRHLLTYSKNVIKNLISKHGFHSSSDTITVGIHVRRGDMVKKFQRGYNVPTKNYFANAIRYMSSKFNKTILFIIASNDKEWTSKNVISNKDLKNYKIELLTNTKPEVDFTILSNCNHVITSVGTFGWWMGWIANGLTVYYKWPARPNTFLGSQYNKNFTDFFYPDWVGIP</sequence>
<dbReference type="InterPro" id="IPR015422">
    <property type="entry name" value="PyrdxlP-dep_Trfase_small"/>
</dbReference>
<keyword evidence="6" id="KW-1185">Reference proteome</keyword>
<proteinExistence type="predicted"/>
<dbReference type="Gene3D" id="3.40.640.10">
    <property type="entry name" value="Type I PLP-dependent aspartate aminotransferase-like (Major domain)"/>
    <property type="match status" value="1"/>
</dbReference>
<organism evidence="5 6">
    <name type="scientific">Mytilus coruscus</name>
    <name type="common">Sea mussel</name>
    <dbReference type="NCBI Taxonomy" id="42192"/>
    <lineage>
        <taxon>Eukaryota</taxon>
        <taxon>Metazoa</taxon>
        <taxon>Spiralia</taxon>
        <taxon>Lophotrochozoa</taxon>
        <taxon>Mollusca</taxon>
        <taxon>Bivalvia</taxon>
        <taxon>Autobranchia</taxon>
        <taxon>Pteriomorphia</taxon>
        <taxon>Mytilida</taxon>
        <taxon>Mytiloidea</taxon>
        <taxon>Mytilidae</taxon>
        <taxon>Mytilinae</taxon>
        <taxon>Mytilus</taxon>
    </lineage>
</organism>
<dbReference type="Pfam" id="PF00266">
    <property type="entry name" value="Aminotran_5"/>
    <property type="match status" value="1"/>
</dbReference>
<dbReference type="Gene3D" id="3.90.1150.10">
    <property type="entry name" value="Aspartate Aminotransferase, domain 1"/>
    <property type="match status" value="1"/>
</dbReference>
<dbReference type="GO" id="GO:0005975">
    <property type="term" value="P:carbohydrate metabolic process"/>
    <property type="evidence" value="ECO:0007669"/>
    <property type="project" value="InterPro"/>
</dbReference>
<dbReference type="EMBL" id="CACVKT020008472">
    <property type="protein sequence ID" value="CAC5415675.1"/>
    <property type="molecule type" value="Genomic_DNA"/>
</dbReference>
<keyword evidence="1" id="KW-0328">Glycosyltransferase</keyword>
<evidence type="ECO:0000256" key="3">
    <source>
        <dbReference type="ARBA" id="ARBA00022898"/>
    </source>
</evidence>
<dbReference type="GO" id="GO:0016829">
    <property type="term" value="F:lyase activity"/>
    <property type="evidence" value="ECO:0007669"/>
    <property type="project" value="UniProtKB-KW"/>
</dbReference>
<evidence type="ECO:0000256" key="2">
    <source>
        <dbReference type="ARBA" id="ARBA00022679"/>
    </source>
</evidence>
<evidence type="ECO:0000313" key="5">
    <source>
        <dbReference type="EMBL" id="CAC5415675.1"/>
    </source>
</evidence>
<dbReference type="InterPro" id="IPR015424">
    <property type="entry name" value="PyrdxlP-dep_Trfase"/>
</dbReference>
<dbReference type="InterPro" id="IPR015421">
    <property type="entry name" value="PyrdxlP-dep_Trfase_major"/>
</dbReference>
<dbReference type="AlphaFoldDB" id="A0A6J8E854"/>
<dbReference type="Proteomes" id="UP000507470">
    <property type="component" value="Unassembled WGS sequence"/>
</dbReference>
<dbReference type="PANTHER" id="PTHR43092:SF4">
    <property type="entry name" value="AMINOTRANSFERASE CLASS V DOMAIN-CONTAINING PROTEIN"/>
    <property type="match status" value="1"/>
</dbReference>
<dbReference type="OrthoDB" id="5978656at2759"/>
<evidence type="ECO:0000256" key="1">
    <source>
        <dbReference type="ARBA" id="ARBA00022676"/>
    </source>
</evidence>
<evidence type="ECO:0000259" key="4">
    <source>
        <dbReference type="Pfam" id="PF00266"/>
    </source>
</evidence>
<keyword evidence="5" id="KW-0456">Lyase</keyword>
<keyword evidence="3" id="KW-0663">Pyridoxal phosphate</keyword>